<dbReference type="GO" id="GO:0000160">
    <property type="term" value="P:phosphorelay signal transduction system"/>
    <property type="evidence" value="ECO:0007669"/>
    <property type="project" value="InterPro"/>
</dbReference>
<dbReference type="Proteomes" id="UP000277294">
    <property type="component" value="Unassembled WGS sequence"/>
</dbReference>
<dbReference type="CDD" id="cd06170">
    <property type="entry name" value="LuxR_C_like"/>
    <property type="match status" value="1"/>
</dbReference>
<dbReference type="Gene3D" id="3.40.50.2300">
    <property type="match status" value="1"/>
</dbReference>
<evidence type="ECO:0000256" key="4">
    <source>
        <dbReference type="ARBA" id="ARBA00023163"/>
    </source>
</evidence>
<dbReference type="InterPro" id="IPR001789">
    <property type="entry name" value="Sig_transdc_resp-reg_receiver"/>
</dbReference>
<dbReference type="CDD" id="cd17535">
    <property type="entry name" value="REC_NarL-like"/>
    <property type="match status" value="1"/>
</dbReference>
<keyword evidence="1 5" id="KW-0597">Phosphoprotein</keyword>
<evidence type="ECO:0000256" key="5">
    <source>
        <dbReference type="PROSITE-ProRule" id="PRU00169"/>
    </source>
</evidence>
<accession>A0A3P4B179</accession>
<dbReference type="Pfam" id="PF00196">
    <property type="entry name" value="GerE"/>
    <property type="match status" value="1"/>
</dbReference>
<evidence type="ECO:0000313" key="9">
    <source>
        <dbReference type="Proteomes" id="UP000277294"/>
    </source>
</evidence>
<keyword evidence="4" id="KW-0804">Transcription</keyword>
<sequence length="221" mass="24241">MKRPLKIVLTEDDGPIRERLARIVGEWPEADLCAACATLEETLIAIGANEIDLLITDLKLPDGSGIDAIRFLAKKQPKAEAMVISILADERSVLDAIEAGASGYLLKDADSIDLLDAISDVMAGRSPISSRIARVLVRRLSERGHAPGDEEQEKGKPSLTEREMDILWGIAKGFTYSELADKLSISRQTVPVHIRNIYRKLQATNRSEAVFEAARLGLIKL</sequence>
<evidence type="ECO:0000256" key="3">
    <source>
        <dbReference type="ARBA" id="ARBA00023125"/>
    </source>
</evidence>
<keyword evidence="9" id="KW-1185">Reference proteome</keyword>
<keyword evidence="2" id="KW-0805">Transcription regulation</keyword>
<dbReference type="Pfam" id="PF00072">
    <property type="entry name" value="Response_reg"/>
    <property type="match status" value="1"/>
</dbReference>
<dbReference type="EMBL" id="UWPJ01000012">
    <property type="protein sequence ID" value="VCU69326.1"/>
    <property type="molecule type" value="Genomic_DNA"/>
</dbReference>
<evidence type="ECO:0000259" key="6">
    <source>
        <dbReference type="PROSITE" id="PS50043"/>
    </source>
</evidence>
<dbReference type="InterPro" id="IPR000792">
    <property type="entry name" value="Tscrpt_reg_LuxR_C"/>
</dbReference>
<dbReference type="GO" id="GO:0003677">
    <property type="term" value="F:DNA binding"/>
    <property type="evidence" value="ECO:0007669"/>
    <property type="project" value="UniProtKB-KW"/>
</dbReference>
<evidence type="ECO:0000256" key="1">
    <source>
        <dbReference type="ARBA" id="ARBA00022553"/>
    </source>
</evidence>
<dbReference type="RefSeq" id="WP_124078669.1">
    <property type="nucleotide sequence ID" value="NZ_UWPJ01000012.1"/>
</dbReference>
<organism evidence="8 9">
    <name type="scientific">Pigmentiphaga humi</name>
    <dbReference type="NCBI Taxonomy" id="2478468"/>
    <lineage>
        <taxon>Bacteria</taxon>
        <taxon>Pseudomonadati</taxon>
        <taxon>Pseudomonadota</taxon>
        <taxon>Betaproteobacteria</taxon>
        <taxon>Burkholderiales</taxon>
        <taxon>Alcaligenaceae</taxon>
        <taxon>Pigmentiphaga</taxon>
    </lineage>
</organism>
<dbReference type="InterPro" id="IPR039420">
    <property type="entry name" value="WalR-like"/>
</dbReference>
<dbReference type="GO" id="GO:0006355">
    <property type="term" value="P:regulation of DNA-templated transcription"/>
    <property type="evidence" value="ECO:0007669"/>
    <property type="project" value="InterPro"/>
</dbReference>
<dbReference type="SMART" id="SM00448">
    <property type="entry name" value="REC"/>
    <property type="match status" value="1"/>
</dbReference>
<dbReference type="InterPro" id="IPR058245">
    <property type="entry name" value="NreC/VraR/RcsB-like_REC"/>
</dbReference>
<feature type="domain" description="HTH luxR-type" evidence="6">
    <location>
        <begin position="152"/>
        <end position="217"/>
    </location>
</feature>
<reference evidence="8 9" key="1">
    <citation type="submission" date="2018-10" db="EMBL/GenBank/DDBJ databases">
        <authorList>
            <person name="Criscuolo A."/>
        </authorList>
    </citation>
    <scope>NUCLEOTIDE SEQUENCE [LARGE SCALE GENOMIC DNA]</scope>
    <source>
        <strain evidence="8">DnA1</strain>
    </source>
</reference>
<dbReference type="OrthoDB" id="3623000at2"/>
<evidence type="ECO:0000313" key="8">
    <source>
        <dbReference type="EMBL" id="VCU69326.1"/>
    </source>
</evidence>
<dbReference type="PRINTS" id="PR00038">
    <property type="entry name" value="HTHLUXR"/>
</dbReference>
<evidence type="ECO:0000259" key="7">
    <source>
        <dbReference type="PROSITE" id="PS50110"/>
    </source>
</evidence>
<evidence type="ECO:0000256" key="2">
    <source>
        <dbReference type="ARBA" id="ARBA00023015"/>
    </source>
</evidence>
<gene>
    <name evidence="8" type="primary">devR_2</name>
    <name evidence="8" type="ORF">PIGHUM_01387</name>
</gene>
<dbReference type="PROSITE" id="PS50043">
    <property type="entry name" value="HTH_LUXR_2"/>
    <property type="match status" value="1"/>
</dbReference>
<dbReference type="PANTHER" id="PTHR43214">
    <property type="entry name" value="TWO-COMPONENT RESPONSE REGULATOR"/>
    <property type="match status" value="1"/>
</dbReference>
<dbReference type="PROSITE" id="PS50110">
    <property type="entry name" value="RESPONSE_REGULATORY"/>
    <property type="match status" value="1"/>
</dbReference>
<feature type="domain" description="Response regulatory" evidence="7">
    <location>
        <begin position="6"/>
        <end position="122"/>
    </location>
</feature>
<dbReference type="SUPFAM" id="SSF52172">
    <property type="entry name" value="CheY-like"/>
    <property type="match status" value="1"/>
</dbReference>
<dbReference type="AlphaFoldDB" id="A0A3P4B179"/>
<proteinExistence type="predicted"/>
<protein>
    <submittedName>
        <fullName evidence="8">Transcriptional regulatory protein DevR (DosR)</fullName>
    </submittedName>
</protein>
<dbReference type="InterPro" id="IPR011006">
    <property type="entry name" value="CheY-like_superfamily"/>
</dbReference>
<name>A0A3P4B179_9BURK</name>
<dbReference type="SUPFAM" id="SSF46894">
    <property type="entry name" value="C-terminal effector domain of the bipartite response regulators"/>
    <property type="match status" value="1"/>
</dbReference>
<feature type="modified residue" description="4-aspartylphosphate" evidence="5">
    <location>
        <position position="57"/>
    </location>
</feature>
<keyword evidence="3" id="KW-0238">DNA-binding</keyword>
<dbReference type="PANTHER" id="PTHR43214:SF41">
    <property type="entry name" value="NITRATE_NITRITE RESPONSE REGULATOR PROTEIN NARP"/>
    <property type="match status" value="1"/>
</dbReference>
<dbReference type="InterPro" id="IPR016032">
    <property type="entry name" value="Sig_transdc_resp-reg_C-effctor"/>
</dbReference>
<dbReference type="SMART" id="SM00421">
    <property type="entry name" value="HTH_LUXR"/>
    <property type="match status" value="1"/>
</dbReference>